<dbReference type="SUPFAM" id="SSF51735">
    <property type="entry name" value="NAD(P)-binding Rossmann-fold domains"/>
    <property type="match status" value="1"/>
</dbReference>
<dbReference type="PANTHER" id="PTHR43157:SF31">
    <property type="entry name" value="PHOSPHATIDYLINOSITOL-GLYCAN BIOSYNTHESIS CLASS F PROTEIN"/>
    <property type="match status" value="1"/>
</dbReference>
<dbReference type="PRINTS" id="PR00081">
    <property type="entry name" value="GDHRDH"/>
</dbReference>
<dbReference type="PANTHER" id="PTHR43157">
    <property type="entry name" value="PHOSPHATIDYLINOSITOL-GLYCAN BIOSYNTHESIS CLASS F PROTEIN-RELATED"/>
    <property type="match status" value="1"/>
</dbReference>
<dbReference type="STRING" id="13370.A0A448YMN2"/>
<dbReference type="InParanoid" id="A0A448YMN2"/>
<dbReference type="OrthoDB" id="191139at2759"/>
<dbReference type="Pfam" id="PF00106">
    <property type="entry name" value="adh_short"/>
    <property type="match status" value="1"/>
</dbReference>
<dbReference type="Proteomes" id="UP000290900">
    <property type="component" value="Unassembled WGS sequence"/>
</dbReference>
<evidence type="ECO:0000313" key="2">
    <source>
        <dbReference type="EMBL" id="VEU22160.1"/>
    </source>
</evidence>
<evidence type="ECO:0000256" key="1">
    <source>
        <dbReference type="ARBA" id="ARBA00023002"/>
    </source>
</evidence>
<keyword evidence="1" id="KW-0560">Oxidoreductase</keyword>
<organism evidence="2 3">
    <name type="scientific">Brettanomyces naardenensis</name>
    <name type="common">Yeast</name>
    <dbReference type="NCBI Taxonomy" id="13370"/>
    <lineage>
        <taxon>Eukaryota</taxon>
        <taxon>Fungi</taxon>
        <taxon>Dikarya</taxon>
        <taxon>Ascomycota</taxon>
        <taxon>Saccharomycotina</taxon>
        <taxon>Pichiomycetes</taxon>
        <taxon>Pichiales</taxon>
        <taxon>Pichiaceae</taxon>
        <taxon>Brettanomyces</taxon>
    </lineage>
</organism>
<sequence>MELLYQLLNRPPYPTESYHDKTVVVTGSNTGLGKEAARHFARLGVSKLILGVRNLEKGEAAKKDIVKSTQCGADVVEVWKLDMASYQSVKDFAKKVNSLPRVDIFLGNAGLARAKFVIVEQDETDITVNVVSTLLLSLLVLPVLKKTAREFGVHPTLTITSSGTHGWTTLPAKSAPEGQIFTTISDERFALAHWNEQYPVSKLLELFAVRAIAEHFPDLPVTVNCVNPGLCQSELSREMDSWTFEVFKSLFGRSTEVGGRTLVYAGSQGPETYGKYVSNCRITEPSKFVRSAEGEAVQERVWVELVDKLERIQKGVTDVLKAGN</sequence>
<reference evidence="2 3" key="1">
    <citation type="submission" date="2018-12" db="EMBL/GenBank/DDBJ databases">
        <authorList>
            <person name="Tiukova I."/>
            <person name="Dainat J."/>
        </authorList>
    </citation>
    <scope>NUCLEOTIDE SEQUENCE [LARGE SCALE GENOMIC DNA]</scope>
</reference>
<dbReference type="Gene3D" id="3.40.50.720">
    <property type="entry name" value="NAD(P)-binding Rossmann-like Domain"/>
    <property type="match status" value="1"/>
</dbReference>
<keyword evidence="3" id="KW-1185">Reference proteome</keyword>
<protein>
    <submittedName>
        <fullName evidence="2">DEKNAAC103192</fullName>
    </submittedName>
</protein>
<name>A0A448YMN2_BRENA</name>
<dbReference type="InterPro" id="IPR002347">
    <property type="entry name" value="SDR_fam"/>
</dbReference>
<dbReference type="InterPro" id="IPR036291">
    <property type="entry name" value="NAD(P)-bd_dom_sf"/>
</dbReference>
<dbReference type="GO" id="GO:0016491">
    <property type="term" value="F:oxidoreductase activity"/>
    <property type="evidence" value="ECO:0007669"/>
    <property type="project" value="UniProtKB-KW"/>
</dbReference>
<dbReference type="EMBL" id="CAACVR010000019">
    <property type="protein sequence ID" value="VEU22160.1"/>
    <property type="molecule type" value="Genomic_DNA"/>
</dbReference>
<evidence type="ECO:0000313" key="3">
    <source>
        <dbReference type="Proteomes" id="UP000290900"/>
    </source>
</evidence>
<dbReference type="AlphaFoldDB" id="A0A448YMN2"/>
<proteinExistence type="predicted"/>
<gene>
    <name evidence="2" type="ORF">BRENAR_LOCUS2892</name>
</gene>
<accession>A0A448YMN2</accession>